<dbReference type="InterPro" id="IPR001014">
    <property type="entry name" value="Ribosomal_uL23_CS"/>
</dbReference>
<dbReference type="SUPFAM" id="SSF54189">
    <property type="entry name" value="Ribosomal proteins S24e, L23 and L15e"/>
    <property type="match status" value="1"/>
</dbReference>
<evidence type="ECO:0000313" key="8">
    <source>
        <dbReference type="EMBL" id="MSU05478.1"/>
    </source>
</evidence>
<comment type="function">
    <text evidence="6">One of the early assembly proteins it binds 23S rRNA. One of the proteins that surrounds the polypeptide exit tunnel on the outside of the ribosome. Forms the main docking site for trigger factor binding to the ribosome.</text>
</comment>
<evidence type="ECO:0000313" key="9">
    <source>
        <dbReference type="Proteomes" id="UP000460549"/>
    </source>
</evidence>
<organism evidence="8 9">
    <name type="scientific">Bullifex porci</name>
    <dbReference type="NCBI Taxonomy" id="2606638"/>
    <lineage>
        <taxon>Bacteria</taxon>
        <taxon>Pseudomonadati</taxon>
        <taxon>Spirochaetota</taxon>
        <taxon>Spirochaetia</taxon>
        <taxon>Spirochaetales</taxon>
        <taxon>Spirochaetaceae</taxon>
        <taxon>Bullifex</taxon>
    </lineage>
</organism>
<keyword evidence="4 6" id="KW-0689">Ribosomal protein</keyword>
<protein>
    <recommendedName>
        <fullName evidence="6">Large ribosomal subunit protein uL23</fullName>
    </recommendedName>
</protein>
<dbReference type="Pfam" id="PF00276">
    <property type="entry name" value="Ribosomal_L23"/>
    <property type="match status" value="1"/>
</dbReference>
<dbReference type="GO" id="GO:0006412">
    <property type="term" value="P:translation"/>
    <property type="evidence" value="ECO:0007669"/>
    <property type="project" value="UniProtKB-UniRule"/>
</dbReference>
<comment type="subunit">
    <text evidence="6">Part of the 50S ribosomal subunit. Contacts protein L29, and trigger factor when it is bound to the ribosome.</text>
</comment>
<evidence type="ECO:0000256" key="2">
    <source>
        <dbReference type="ARBA" id="ARBA00022730"/>
    </source>
</evidence>
<evidence type="ECO:0000256" key="1">
    <source>
        <dbReference type="ARBA" id="ARBA00006700"/>
    </source>
</evidence>
<sequence>MRADQVIIEPIVSEKSTIARENECKKYTFRVDPQANKFEIMAAVKEIFKVEVLSCNVMNMKGKPKYSRGKGGYIKGTTASWKKAVVTLAKGQSISAIEGV</sequence>
<name>A0A7X2PBL0_9SPIO</name>
<evidence type="ECO:0000256" key="3">
    <source>
        <dbReference type="ARBA" id="ARBA00022884"/>
    </source>
</evidence>
<keyword evidence="3 6" id="KW-0694">RNA-binding</keyword>
<dbReference type="AlphaFoldDB" id="A0A7X2PBL0"/>
<reference evidence="8 9" key="1">
    <citation type="submission" date="2019-08" db="EMBL/GenBank/DDBJ databases">
        <title>In-depth cultivation of the pig gut microbiome towards novel bacterial diversity and tailored functional studies.</title>
        <authorList>
            <person name="Wylensek D."/>
            <person name="Hitch T.C.A."/>
            <person name="Clavel T."/>
        </authorList>
    </citation>
    <scope>NUCLEOTIDE SEQUENCE [LARGE SCALE GENOMIC DNA]</scope>
    <source>
        <strain evidence="8 9">NM-380-WT-3C1</strain>
    </source>
</reference>
<dbReference type="GO" id="GO:0019843">
    <property type="term" value="F:rRNA binding"/>
    <property type="evidence" value="ECO:0007669"/>
    <property type="project" value="UniProtKB-UniRule"/>
</dbReference>
<dbReference type="InterPro" id="IPR013025">
    <property type="entry name" value="Ribosomal_uL23-like"/>
</dbReference>
<gene>
    <name evidence="6" type="primary">rplW</name>
    <name evidence="8" type="ORF">FYJ80_01600</name>
</gene>
<evidence type="ECO:0000256" key="4">
    <source>
        <dbReference type="ARBA" id="ARBA00022980"/>
    </source>
</evidence>
<comment type="caution">
    <text evidence="8">The sequence shown here is derived from an EMBL/GenBank/DDBJ whole genome shotgun (WGS) entry which is preliminary data.</text>
</comment>
<dbReference type="Gene3D" id="3.30.70.330">
    <property type="match status" value="1"/>
</dbReference>
<keyword evidence="5 6" id="KW-0687">Ribonucleoprotein</keyword>
<dbReference type="GO" id="GO:0003735">
    <property type="term" value="F:structural constituent of ribosome"/>
    <property type="evidence" value="ECO:0007669"/>
    <property type="project" value="InterPro"/>
</dbReference>
<dbReference type="InterPro" id="IPR012677">
    <property type="entry name" value="Nucleotide-bd_a/b_plait_sf"/>
</dbReference>
<dbReference type="NCBIfam" id="NF004363">
    <property type="entry name" value="PRK05738.2-4"/>
    <property type="match status" value="1"/>
</dbReference>
<dbReference type="RefSeq" id="WP_154424377.1">
    <property type="nucleotide sequence ID" value="NZ_VUNN01000002.1"/>
</dbReference>
<evidence type="ECO:0000256" key="5">
    <source>
        <dbReference type="ARBA" id="ARBA00023274"/>
    </source>
</evidence>
<evidence type="ECO:0000256" key="7">
    <source>
        <dbReference type="RuleBase" id="RU003934"/>
    </source>
</evidence>
<dbReference type="InterPro" id="IPR012678">
    <property type="entry name" value="Ribosomal_uL23/eL15/eS24_sf"/>
</dbReference>
<comment type="similarity">
    <text evidence="1 6 7">Belongs to the universal ribosomal protein uL23 family.</text>
</comment>
<dbReference type="Proteomes" id="UP000460549">
    <property type="component" value="Unassembled WGS sequence"/>
</dbReference>
<accession>A0A7X2PBL0</accession>
<dbReference type="GO" id="GO:0005840">
    <property type="term" value="C:ribosome"/>
    <property type="evidence" value="ECO:0007669"/>
    <property type="project" value="UniProtKB-KW"/>
</dbReference>
<dbReference type="PROSITE" id="PS00050">
    <property type="entry name" value="RIBOSOMAL_L23"/>
    <property type="match status" value="1"/>
</dbReference>
<keyword evidence="9" id="KW-1185">Reference proteome</keyword>
<dbReference type="HAMAP" id="MF_01369_B">
    <property type="entry name" value="Ribosomal_uL23_B"/>
    <property type="match status" value="1"/>
</dbReference>
<proteinExistence type="inferred from homology"/>
<keyword evidence="2 6" id="KW-0699">rRNA-binding</keyword>
<dbReference type="EMBL" id="VUNN01000002">
    <property type="protein sequence ID" value="MSU05478.1"/>
    <property type="molecule type" value="Genomic_DNA"/>
</dbReference>
<evidence type="ECO:0000256" key="6">
    <source>
        <dbReference type="HAMAP-Rule" id="MF_01369"/>
    </source>
</evidence>
<dbReference type="GO" id="GO:1990904">
    <property type="term" value="C:ribonucleoprotein complex"/>
    <property type="evidence" value="ECO:0007669"/>
    <property type="project" value="UniProtKB-KW"/>
</dbReference>